<dbReference type="EMBL" id="QMPY01000040">
    <property type="protein sequence ID" value="RLE08184.1"/>
    <property type="molecule type" value="Genomic_DNA"/>
</dbReference>
<evidence type="ECO:0000313" key="3">
    <source>
        <dbReference type="Proteomes" id="UP000277457"/>
    </source>
</evidence>
<dbReference type="AlphaFoldDB" id="A0A662D5W3"/>
<comment type="caution">
    <text evidence="2">The sequence shown here is derived from an EMBL/GenBank/DDBJ whole genome shotgun (WGS) entry which is preliminary data.</text>
</comment>
<dbReference type="SMART" id="SM00465">
    <property type="entry name" value="GIYc"/>
    <property type="match status" value="1"/>
</dbReference>
<dbReference type="Gene3D" id="3.40.1440.10">
    <property type="entry name" value="GIY-YIG endonuclease"/>
    <property type="match status" value="1"/>
</dbReference>
<gene>
    <name evidence="2" type="ORF">DRZ78_01535</name>
</gene>
<dbReference type="Proteomes" id="UP000277457">
    <property type="component" value="Unassembled WGS sequence"/>
</dbReference>
<dbReference type="InterPro" id="IPR035901">
    <property type="entry name" value="GIY-YIG_endonuc_sf"/>
</dbReference>
<organism evidence="2 3">
    <name type="scientific">Aerophobetes bacterium</name>
    <dbReference type="NCBI Taxonomy" id="2030807"/>
    <lineage>
        <taxon>Bacteria</taxon>
        <taxon>Candidatus Aerophobota</taxon>
    </lineage>
</organism>
<accession>A0A662D5W3</accession>
<dbReference type="Pfam" id="PF01541">
    <property type="entry name" value="GIY-YIG"/>
    <property type="match status" value="1"/>
</dbReference>
<dbReference type="InterPro" id="IPR000305">
    <property type="entry name" value="GIY-YIG_endonuc"/>
</dbReference>
<sequence>MYYVYFLLLNNENIYTGSTNNLKRRIVEHKNKKPLKLIAYEAYLIESDALRREKFFKTTEGKRLLRLQLKDCFQKYKVRPIIR</sequence>
<dbReference type="SUPFAM" id="SSF82771">
    <property type="entry name" value="GIY-YIG endonuclease"/>
    <property type="match status" value="1"/>
</dbReference>
<name>A0A662D5W3_UNCAE</name>
<evidence type="ECO:0000313" key="2">
    <source>
        <dbReference type="EMBL" id="RLE08184.1"/>
    </source>
</evidence>
<feature type="domain" description="GIY-YIG" evidence="1">
    <location>
        <begin position="1"/>
        <end position="79"/>
    </location>
</feature>
<evidence type="ECO:0000259" key="1">
    <source>
        <dbReference type="PROSITE" id="PS50164"/>
    </source>
</evidence>
<proteinExistence type="predicted"/>
<dbReference type="PROSITE" id="PS50164">
    <property type="entry name" value="GIY_YIG"/>
    <property type="match status" value="1"/>
</dbReference>
<protein>
    <submittedName>
        <fullName evidence="2">GIY-YIG nuclease family protein</fullName>
    </submittedName>
</protein>
<reference evidence="2 3" key="1">
    <citation type="submission" date="2018-06" db="EMBL/GenBank/DDBJ databases">
        <title>Extensive metabolic versatility and redundancy in microbially diverse, dynamic hydrothermal sediments.</title>
        <authorList>
            <person name="Dombrowski N."/>
            <person name="Teske A."/>
            <person name="Baker B.J."/>
        </authorList>
    </citation>
    <scope>NUCLEOTIDE SEQUENCE [LARGE SCALE GENOMIC DNA]</scope>
    <source>
        <strain evidence="2">B7_G13</strain>
    </source>
</reference>